<proteinExistence type="predicted"/>
<dbReference type="Proteomes" id="UP001215598">
    <property type="component" value="Unassembled WGS sequence"/>
</dbReference>
<organism evidence="2 3">
    <name type="scientific">Mycena metata</name>
    <dbReference type="NCBI Taxonomy" id="1033252"/>
    <lineage>
        <taxon>Eukaryota</taxon>
        <taxon>Fungi</taxon>
        <taxon>Dikarya</taxon>
        <taxon>Basidiomycota</taxon>
        <taxon>Agaricomycotina</taxon>
        <taxon>Agaricomycetes</taxon>
        <taxon>Agaricomycetidae</taxon>
        <taxon>Agaricales</taxon>
        <taxon>Marasmiineae</taxon>
        <taxon>Mycenaceae</taxon>
        <taxon>Mycena</taxon>
    </lineage>
</organism>
<reference evidence="2" key="1">
    <citation type="submission" date="2023-03" db="EMBL/GenBank/DDBJ databases">
        <title>Massive genome expansion in bonnet fungi (Mycena s.s.) driven by repeated elements and novel gene families across ecological guilds.</title>
        <authorList>
            <consortium name="Lawrence Berkeley National Laboratory"/>
            <person name="Harder C.B."/>
            <person name="Miyauchi S."/>
            <person name="Viragh M."/>
            <person name="Kuo A."/>
            <person name="Thoen E."/>
            <person name="Andreopoulos B."/>
            <person name="Lu D."/>
            <person name="Skrede I."/>
            <person name="Drula E."/>
            <person name="Henrissat B."/>
            <person name="Morin E."/>
            <person name="Kohler A."/>
            <person name="Barry K."/>
            <person name="LaButti K."/>
            <person name="Morin E."/>
            <person name="Salamov A."/>
            <person name="Lipzen A."/>
            <person name="Mereny Z."/>
            <person name="Hegedus B."/>
            <person name="Baldrian P."/>
            <person name="Stursova M."/>
            <person name="Weitz H."/>
            <person name="Taylor A."/>
            <person name="Grigoriev I.V."/>
            <person name="Nagy L.G."/>
            <person name="Martin F."/>
            <person name="Kauserud H."/>
        </authorList>
    </citation>
    <scope>NUCLEOTIDE SEQUENCE</scope>
    <source>
        <strain evidence="2">CBHHK182m</strain>
    </source>
</reference>
<keyword evidence="3" id="KW-1185">Reference proteome</keyword>
<dbReference type="EMBL" id="JARKIB010000007">
    <property type="protein sequence ID" value="KAJ7778128.1"/>
    <property type="molecule type" value="Genomic_DNA"/>
</dbReference>
<evidence type="ECO:0000313" key="3">
    <source>
        <dbReference type="Proteomes" id="UP001215598"/>
    </source>
</evidence>
<sequence length="129" mass="14476">MIHFKLPESHSSFCLDNLDDCRYTSMQNEVDRGKFTRIEVERDTEFSPRSREQALDALVAAIDAAAGTFKFVPDYSTPEARKKIKQKYIELDTCLDAAMPRAFLRSVGGMGKKSLSGRPRISNPDRGGT</sequence>
<gene>
    <name evidence="2" type="ORF">B0H16DRAFT_1448797</name>
</gene>
<protein>
    <submittedName>
        <fullName evidence="2">Uncharacterized protein</fullName>
    </submittedName>
</protein>
<feature type="region of interest" description="Disordered" evidence="1">
    <location>
        <begin position="108"/>
        <end position="129"/>
    </location>
</feature>
<dbReference type="AlphaFoldDB" id="A0AAD7K4Q7"/>
<evidence type="ECO:0000313" key="2">
    <source>
        <dbReference type="EMBL" id="KAJ7778128.1"/>
    </source>
</evidence>
<comment type="caution">
    <text evidence="2">The sequence shown here is derived from an EMBL/GenBank/DDBJ whole genome shotgun (WGS) entry which is preliminary data.</text>
</comment>
<accession>A0AAD7K4Q7</accession>
<name>A0AAD7K4Q7_9AGAR</name>
<evidence type="ECO:0000256" key="1">
    <source>
        <dbReference type="SAM" id="MobiDB-lite"/>
    </source>
</evidence>